<organism evidence="1 2">
    <name type="scientific">Prevotella disiens</name>
    <dbReference type="NCBI Taxonomy" id="28130"/>
    <lineage>
        <taxon>Bacteria</taxon>
        <taxon>Pseudomonadati</taxon>
        <taxon>Bacteroidota</taxon>
        <taxon>Bacteroidia</taxon>
        <taxon>Bacteroidales</taxon>
        <taxon>Prevotellaceae</taxon>
        <taxon>Prevotella</taxon>
    </lineage>
</organism>
<evidence type="ECO:0000313" key="1">
    <source>
        <dbReference type="EMBL" id="SUB85129.1"/>
    </source>
</evidence>
<evidence type="ECO:0000313" key="2">
    <source>
        <dbReference type="Proteomes" id="UP000254072"/>
    </source>
</evidence>
<proteinExistence type="predicted"/>
<dbReference type="EMBL" id="UGTL01000001">
    <property type="protein sequence ID" value="SUB85129.1"/>
    <property type="molecule type" value="Genomic_DNA"/>
</dbReference>
<dbReference type="Proteomes" id="UP000254072">
    <property type="component" value="Unassembled WGS sequence"/>
</dbReference>
<protein>
    <submittedName>
        <fullName evidence="1">Uncharacterized protein</fullName>
    </submittedName>
</protein>
<name>A0A379DXS1_9BACT</name>
<gene>
    <name evidence="1" type="ORF">NCTC11157_00851</name>
</gene>
<dbReference type="AlphaFoldDB" id="A0A379DXS1"/>
<sequence>MCTRKKDVEKLSCGFEVYHVPKINFHFRNVIIFIWHTTHINTKSERLFIYNPWYEKSIPIVLNTKTAYFELQNLLF</sequence>
<reference evidence="1 2" key="1">
    <citation type="submission" date="2018-06" db="EMBL/GenBank/DDBJ databases">
        <authorList>
            <consortium name="Pathogen Informatics"/>
            <person name="Doyle S."/>
        </authorList>
    </citation>
    <scope>NUCLEOTIDE SEQUENCE [LARGE SCALE GENOMIC DNA]</scope>
    <source>
        <strain evidence="1 2">NCTC11157</strain>
    </source>
</reference>
<accession>A0A379DXS1</accession>